<keyword evidence="11" id="KW-1185">Reference proteome</keyword>
<dbReference type="GO" id="GO:0016020">
    <property type="term" value="C:membrane"/>
    <property type="evidence" value="ECO:0007669"/>
    <property type="project" value="UniProtKB-SubCell"/>
</dbReference>
<dbReference type="PRINTS" id="PR00603">
    <property type="entry name" value="CYTOCHROMEC1"/>
</dbReference>
<evidence type="ECO:0000256" key="6">
    <source>
        <dbReference type="ARBA" id="ARBA00023004"/>
    </source>
</evidence>
<dbReference type="InterPro" id="IPR036909">
    <property type="entry name" value="Cyt_c-like_dom_sf"/>
</dbReference>
<dbReference type="AlphaFoldDB" id="A0A834LEE6"/>
<keyword evidence="2 8" id="KW-0349">Heme</keyword>
<name>A0A834LEE6_RHOSS</name>
<dbReference type="OrthoDB" id="2186918at2759"/>
<protein>
    <recommendedName>
        <fullName evidence="12">Cytochrome c domain-containing protein</fullName>
    </recommendedName>
</protein>
<gene>
    <name evidence="10" type="ORF">RHSIM_Rhsim08G0216900</name>
</gene>
<dbReference type="InterPro" id="IPR038324">
    <property type="entry name" value="Rpb4/RPC9_sf"/>
</dbReference>
<evidence type="ECO:0008006" key="12">
    <source>
        <dbReference type="Google" id="ProtNLM"/>
    </source>
</evidence>
<feature type="binding site" description="covalent" evidence="8">
    <location>
        <position position="410"/>
    </location>
    <ligand>
        <name>heme c</name>
        <dbReference type="ChEBI" id="CHEBI:61717"/>
    </ligand>
</feature>
<evidence type="ECO:0000256" key="2">
    <source>
        <dbReference type="ARBA" id="ARBA00022617"/>
    </source>
</evidence>
<keyword evidence="6 8" id="KW-0408">Iron</keyword>
<comment type="caution">
    <text evidence="10">The sequence shown here is derived from an EMBL/GenBank/DDBJ whole genome shotgun (WGS) entry which is preliminary data.</text>
</comment>
<reference evidence="10" key="1">
    <citation type="submission" date="2019-11" db="EMBL/GenBank/DDBJ databases">
        <authorList>
            <person name="Liu Y."/>
            <person name="Hou J."/>
            <person name="Li T.-Q."/>
            <person name="Guan C.-H."/>
            <person name="Wu X."/>
            <person name="Wu H.-Z."/>
            <person name="Ling F."/>
            <person name="Zhang R."/>
            <person name="Shi X.-G."/>
            <person name="Ren J.-P."/>
            <person name="Chen E.-F."/>
            <person name="Sun J.-M."/>
        </authorList>
    </citation>
    <scope>NUCLEOTIDE SEQUENCE</scope>
    <source>
        <strain evidence="10">Adult_tree_wgs_1</strain>
        <tissue evidence="10">Leaves</tissue>
    </source>
</reference>
<keyword evidence="5" id="KW-1133">Transmembrane helix</keyword>
<feature type="compositionally biased region" description="Basic and acidic residues" evidence="9">
    <location>
        <begin position="108"/>
        <end position="117"/>
    </location>
</feature>
<evidence type="ECO:0000256" key="5">
    <source>
        <dbReference type="ARBA" id="ARBA00022989"/>
    </source>
</evidence>
<dbReference type="InterPro" id="IPR010997">
    <property type="entry name" value="HRDC-like_sf"/>
</dbReference>
<evidence type="ECO:0000256" key="1">
    <source>
        <dbReference type="ARBA" id="ARBA00004370"/>
    </source>
</evidence>
<keyword evidence="4 8" id="KW-0479">Metal-binding</keyword>
<proteinExistence type="predicted"/>
<keyword evidence="3" id="KW-0812">Transmembrane</keyword>
<dbReference type="EMBL" id="WJXA01000008">
    <property type="protein sequence ID" value="KAF7135936.1"/>
    <property type="molecule type" value="Genomic_DNA"/>
</dbReference>
<dbReference type="SUPFAM" id="SSF46626">
    <property type="entry name" value="Cytochrome c"/>
    <property type="match status" value="1"/>
</dbReference>
<dbReference type="PANTHER" id="PTHR10266:SF3">
    <property type="entry name" value="CYTOCHROME C1, HEME PROTEIN, MITOCHONDRIAL"/>
    <property type="match status" value="1"/>
</dbReference>
<evidence type="ECO:0000256" key="3">
    <source>
        <dbReference type="ARBA" id="ARBA00022692"/>
    </source>
</evidence>
<evidence type="ECO:0000313" key="11">
    <source>
        <dbReference type="Proteomes" id="UP000626092"/>
    </source>
</evidence>
<dbReference type="Gene3D" id="1.20.1250.40">
    <property type="match status" value="1"/>
</dbReference>
<accession>A0A834LEE6</accession>
<dbReference type="PANTHER" id="PTHR10266">
    <property type="entry name" value="CYTOCHROME C1"/>
    <property type="match status" value="1"/>
</dbReference>
<dbReference type="SUPFAM" id="SSF47819">
    <property type="entry name" value="HRDC-like"/>
    <property type="match status" value="1"/>
</dbReference>
<evidence type="ECO:0000256" key="4">
    <source>
        <dbReference type="ARBA" id="ARBA00022723"/>
    </source>
</evidence>
<feature type="binding site" description="covalent" evidence="8">
    <location>
        <position position="409"/>
    </location>
    <ligand>
        <name>heme c</name>
        <dbReference type="ChEBI" id="CHEBI:61717"/>
    </ligand>
</feature>
<dbReference type="GO" id="GO:0000166">
    <property type="term" value="F:nucleotide binding"/>
    <property type="evidence" value="ECO:0007669"/>
    <property type="project" value="InterPro"/>
</dbReference>
<dbReference type="GO" id="GO:0046872">
    <property type="term" value="F:metal ion binding"/>
    <property type="evidence" value="ECO:0007669"/>
    <property type="project" value="UniProtKB-KW"/>
</dbReference>
<dbReference type="Pfam" id="PF02167">
    <property type="entry name" value="Cytochrom_C1"/>
    <property type="match status" value="1"/>
</dbReference>
<evidence type="ECO:0000256" key="9">
    <source>
        <dbReference type="SAM" id="MobiDB-lite"/>
    </source>
</evidence>
<dbReference type="GO" id="GO:0009055">
    <property type="term" value="F:electron transfer activity"/>
    <property type="evidence" value="ECO:0007669"/>
    <property type="project" value="InterPro"/>
</dbReference>
<dbReference type="GO" id="GO:0006122">
    <property type="term" value="P:mitochondrial electron transport, ubiquinol to cytochrome c"/>
    <property type="evidence" value="ECO:0007669"/>
    <property type="project" value="TreeGrafter"/>
</dbReference>
<keyword evidence="7" id="KW-0472">Membrane</keyword>
<dbReference type="GO" id="GO:0020037">
    <property type="term" value="F:heme binding"/>
    <property type="evidence" value="ECO:0007669"/>
    <property type="project" value="InterPro"/>
</dbReference>
<organism evidence="10 11">
    <name type="scientific">Rhododendron simsii</name>
    <name type="common">Sims's rhododendron</name>
    <dbReference type="NCBI Taxonomy" id="118357"/>
    <lineage>
        <taxon>Eukaryota</taxon>
        <taxon>Viridiplantae</taxon>
        <taxon>Streptophyta</taxon>
        <taxon>Embryophyta</taxon>
        <taxon>Tracheophyta</taxon>
        <taxon>Spermatophyta</taxon>
        <taxon>Magnoliopsida</taxon>
        <taxon>eudicotyledons</taxon>
        <taxon>Gunneridae</taxon>
        <taxon>Pentapetalae</taxon>
        <taxon>asterids</taxon>
        <taxon>Ericales</taxon>
        <taxon>Ericaceae</taxon>
        <taxon>Ericoideae</taxon>
        <taxon>Rhodoreae</taxon>
        <taxon>Rhododendron</taxon>
    </lineage>
</organism>
<feature type="region of interest" description="Disordered" evidence="9">
    <location>
        <begin position="104"/>
        <end position="139"/>
    </location>
</feature>
<comment type="cofactor">
    <cofactor evidence="8">
        <name>heme c</name>
        <dbReference type="ChEBI" id="CHEBI:61717"/>
    </cofactor>
    <text evidence="8">Binds 1 heme c group covalently per subunit.</text>
</comment>
<evidence type="ECO:0000313" key="10">
    <source>
        <dbReference type="EMBL" id="KAF7135936.1"/>
    </source>
</evidence>
<dbReference type="Proteomes" id="UP000626092">
    <property type="component" value="Unassembled WGS sequence"/>
</dbReference>
<feature type="compositionally biased region" description="Polar residues" evidence="9">
    <location>
        <begin position="127"/>
        <end position="136"/>
    </location>
</feature>
<dbReference type="InterPro" id="IPR002326">
    <property type="entry name" value="Cyt_c1"/>
</dbReference>
<evidence type="ECO:0000256" key="7">
    <source>
        <dbReference type="ARBA" id="ARBA00023136"/>
    </source>
</evidence>
<sequence>MPKKDFIARNLVFGFSSASSSIWERKEEKGSPCPSLLSNLPVSSKERFSDAICLKHLLFSFKFHCLTHLKGKDDSPAKSKSGRKVQVDSEDSLESDITLLSKAGGKGDWGKGGKGDKVANGGKSSMPKGSSTSGQKNEQELPKNAKCLMDCEAADIVQGIQEQMVVLSEDPTIKIPIPFDRGLQYAKNGSCYTDPESVRRVLEYPFTYWKTMPLKAHGVSDSEICKIANICPESLDEVFALIPSLKVSVILHPNFKPLEIKPVYSYICSILSETACRQFCRELQFSVVRPLARPNSISSNTMRFGRINPFVSRLDFPRDSPKLSNATQTPFLIPSRDGSAGTKPLTALALLGAGVSGLLRCTTIAYSDEAEHGLEPPSYPWPHKGVLSAYDHPSIRRGHQVYQQVCASCHSMSLISFHDLVGVAYTEEAKCLGLEKMKIFIVIRLNSFTFQARHKGHDYVFSLLTGHRDPPAGVSVISAPRLLAFNLHEERKQRK</sequence>
<dbReference type="Gene3D" id="1.10.760.10">
    <property type="entry name" value="Cytochrome c-like domain"/>
    <property type="match status" value="1"/>
</dbReference>
<feature type="binding site" description="covalent" evidence="8">
    <location>
        <position position="406"/>
    </location>
    <ligand>
        <name>heme c</name>
        <dbReference type="ChEBI" id="CHEBI:61717"/>
    </ligand>
</feature>
<dbReference type="GO" id="GO:0005739">
    <property type="term" value="C:mitochondrion"/>
    <property type="evidence" value="ECO:0007669"/>
    <property type="project" value="GOC"/>
</dbReference>
<comment type="subcellular location">
    <subcellularLocation>
        <location evidence="1">Membrane</location>
    </subcellularLocation>
</comment>
<evidence type="ECO:0000256" key="8">
    <source>
        <dbReference type="PIRSR" id="PIRSR602326-1"/>
    </source>
</evidence>